<dbReference type="Proteomes" id="UP001302949">
    <property type="component" value="Unassembled WGS sequence"/>
</dbReference>
<name>A0ABU5Q4J9_9BACT</name>
<accession>A0ABU5Q4J9</accession>
<organism evidence="2 3">
    <name type="scientific">Arcicella rigui</name>
    <dbReference type="NCBI Taxonomy" id="797020"/>
    <lineage>
        <taxon>Bacteria</taxon>
        <taxon>Pseudomonadati</taxon>
        <taxon>Bacteroidota</taxon>
        <taxon>Cytophagia</taxon>
        <taxon>Cytophagales</taxon>
        <taxon>Flectobacillaceae</taxon>
        <taxon>Arcicella</taxon>
    </lineage>
</organism>
<sequence>MKQHLIDFIKKHVDFTEEDIDLAQPLFKEITLKKGDFWVKKGEFNADVMFVNKGMLRSYFVKKNTEITFGLTFENQILTSTACYSMGLPSLDYIQAIEDCDICMISKVDLDYLFQHSKKWERLGRVFFEAYTVQQELRVRSFISETARERYESLVKSKPELIRRTPQIYLANYLGITPQSLSRLRREIK</sequence>
<feature type="domain" description="Cyclic nucleotide-binding" evidence="1">
    <location>
        <begin position="31"/>
        <end position="116"/>
    </location>
</feature>
<dbReference type="Pfam" id="PF00027">
    <property type="entry name" value="cNMP_binding"/>
    <property type="match status" value="1"/>
</dbReference>
<dbReference type="InterPro" id="IPR018490">
    <property type="entry name" value="cNMP-bd_dom_sf"/>
</dbReference>
<dbReference type="SUPFAM" id="SSF51206">
    <property type="entry name" value="cAMP-binding domain-like"/>
    <property type="match status" value="1"/>
</dbReference>
<comment type="caution">
    <text evidence="2">The sequence shown here is derived from an EMBL/GenBank/DDBJ whole genome shotgun (WGS) entry which is preliminary data.</text>
</comment>
<evidence type="ECO:0000313" key="2">
    <source>
        <dbReference type="EMBL" id="MEA5137721.1"/>
    </source>
</evidence>
<gene>
    <name evidence="2" type="ORF">VB248_01175</name>
</gene>
<dbReference type="InterPro" id="IPR014710">
    <property type="entry name" value="RmlC-like_jellyroll"/>
</dbReference>
<dbReference type="EMBL" id="JAYFUM010000001">
    <property type="protein sequence ID" value="MEA5137721.1"/>
    <property type="molecule type" value="Genomic_DNA"/>
</dbReference>
<protein>
    <recommendedName>
        <fullName evidence="1">Cyclic nucleotide-binding domain-containing protein</fullName>
    </recommendedName>
</protein>
<dbReference type="Gene3D" id="2.60.120.10">
    <property type="entry name" value="Jelly Rolls"/>
    <property type="match status" value="1"/>
</dbReference>
<proteinExistence type="predicted"/>
<evidence type="ECO:0000259" key="1">
    <source>
        <dbReference type="Pfam" id="PF00027"/>
    </source>
</evidence>
<keyword evidence="3" id="KW-1185">Reference proteome</keyword>
<reference evidence="2 3" key="1">
    <citation type="submission" date="2023-12" db="EMBL/GenBank/DDBJ databases">
        <title>Novel species of the genus Arcicella isolated from rivers.</title>
        <authorList>
            <person name="Lu H."/>
        </authorList>
    </citation>
    <scope>NUCLEOTIDE SEQUENCE [LARGE SCALE GENOMIC DNA]</scope>
    <source>
        <strain evidence="2 3">KCTC 23307</strain>
    </source>
</reference>
<evidence type="ECO:0000313" key="3">
    <source>
        <dbReference type="Proteomes" id="UP001302949"/>
    </source>
</evidence>
<dbReference type="InterPro" id="IPR000595">
    <property type="entry name" value="cNMP-bd_dom"/>
</dbReference>
<dbReference type="RefSeq" id="WP_323294900.1">
    <property type="nucleotide sequence ID" value="NZ_JAYFUM010000001.1"/>
</dbReference>